<dbReference type="GO" id="GO:0016788">
    <property type="term" value="F:hydrolase activity, acting on ester bonds"/>
    <property type="evidence" value="ECO:0007669"/>
    <property type="project" value="InterPro"/>
</dbReference>
<dbReference type="KEGG" id="pcav:D3880_18800"/>
<evidence type="ECO:0000256" key="2">
    <source>
        <dbReference type="ARBA" id="ARBA00022723"/>
    </source>
</evidence>
<keyword evidence="3" id="KW-0378">Hydrolase</keyword>
<dbReference type="OrthoDB" id="9810005at2"/>
<feature type="binding site" evidence="4">
    <location>
        <position position="7"/>
    </location>
    <ligand>
        <name>a divalent metal cation</name>
        <dbReference type="ChEBI" id="CHEBI:60240"/>
        <label>1</label>
    </ligand>
</feature>
<name>A0A385Z6Z1_9PSED</name>
<keyword evidence="2 4" id="KW-0479">Metal-binding</keyword>
<dbReference type="InterPro" id="IPR015991">
    <property type="entry name" value="TatD/YcfH-like"/>
</dbReference>
<feature type="binding site" evidence="4">
    <location>
        <position position="97"/>
    </location>
    <ligand>
        <name>a divalent metal cation</name>
        <dbReference type="ChEBI" id="CHEBI:60240"/>
        <label>1</label>
    </ligand>
</feature>
<dbReference type="Proteomes" id="UP000265560">
    <property type="component" value="Chromosome"/>
</dbReference>
<dbReference type="InterPro" id="IPR001130">
    <property type="entry name" value="TatD-like"/>
</dbReference>
<dbReference type="EMBL" id="CP032419">
    <property type="protein sequence ID" value="AYC34290.1"/>
    <property type="molecule type" value="Genomic_DNA"/>
</dbReference>
<feature type="binding site" evidence="4">
    <location>
        <position position="207"/>
    </location>
    <ligand>
        <name>a divalent metal cation</name>
        <dbReference type="ChEBI" id="CHEBI:60240"/>
        <label>1</label>
    </ligand>
</feature>
<dbReference type="InterPro" id="IPR018228">
    <property type="entry name" value="DNase_TatD-rel_CS"/>
</dbReference>
<evidence type="ECO:0000313" key="6">
    <source>
        <dbReference type="Proteomes" id="UP000265560"/>
    </source>
</evidence>
<dbReference type="SUPFAM" id="SSF51556">
    <property type="entry name" value="Metallo-dependent hydrolases"/>
    <property type="match status" value="1"/>
</dbReference>
<reference evidence="6" key="1">
    <citation type="submission" date="2018-09" db="EMBL/GenBank/DDBJ databases">
        <authorList>
            <person name="Zhu H."/>
        </authorList>
    </citation>
    <scope>NUCLEOTIDE SEQUENCE [LARGE SCALE GENOMIC DNA]</scope>
    <source>
        <strain evidence="6">K2W31S-8</strain>
    </source>
</reference>
<evidence type="ECO:0000256" key="1">
    <source>
        <dbReference type="ARBA" id="ARBA00009275"/>
    </source>
</evidence>
<feature type="binding site" evidence="4">
    <location>
        <position position="133"/>
    </location>
    <ligand>
        <name>a divalent metal cation</name>
        <dbReference type="ChEBI" id="CHEBI:60240"/>
        <label>2</label>
    </ligand>
</feature>
<dbReference type="PANTHER" id="PTHR46124">
    <property type="entry name" value="D-AMINOACYL-TRNA DEACYLASE"/>
    <property type="match status" value="1"/>
</dbReference>
<dbReference type="Gene3D" id="3.20.20.140">
    <property type="entry name" value="Metal-dependent hydrolases"/>
    <property type="match status" value="1"/>
</dbReference>
<dbReference type="NCBIfam" id="TIGR00010">
    <property type="entry name" value="YchF/TatD family DNA exonuclease"/>
    <property type="match status" value="1"/>
</dbReference>
<evidence type="ECO:0000256" key="3">
    <source>
        <dbReference type="ARBA" id="ARBA00022801"/>
    </source>
</evidence>
<sequence length="266" mass="29705">MQLIDTHTHLDFPDFDADRAELLARSRALGVERLVVLGVYQNNWQRLWQLVQQDDSLYAAFGLHPVYLDQHRPEHRDELRDWLQRLAGHPKLCAVGEFGLDYYLDSLDRDAQQALFEAQLALAAEFELPVLLHVRRAHAPTIATLKRVRLKRAGIIHAFAGSAEEAKEYLKLGFKLGLGGAATWPQANRLRKTVAGLPLDAVVLETDAPDMAPAMHPQQRNSPEYLPEICAAMAELMGVSADELARSSSENARALFGWTGIGRRVG</sequence>
<feature type="binding site" evidence="4">
    <location>
        <position position="157"/>
    </location>
    <ligand>
        <name>a divalent metal cation</name>
        <dbReference type="ChEBI" id="CHEBI:60240"/>
        <label>2</label>
    </ligand>
</feature>
<dbReference type="InterPro" id="IPR032466">
    <property type="entry name" value="Metal_Hydrolase"/>
</dbReference>
<protein>
    <submittedName>
        <fullName evidence="5">TatD family deoxyribonuclease</fullName>
    </submittedName>
</protein>
<keyword evidence="6" id="KW-1185">Reference proteome</keyword>
<dbReference type="GO" id="GO:0046872">
    <property type="term" value="F:metal ion binding"/>
    <property type="evidence" value="ECO:0007669"/>
    <property type="project" value="UniProtKB-KW"/>
</dbReference>
<accession>A0A385Z6Z1</accession>
<evidence type="ECO:0000313" key="5">
    <source>
        <dbReference type="EMBL" id="AYC34290.1"/>
    </source>
</evidence>
<dbReference type="GO" id="GO:0004536">
    <property type="term" value="F:DNA nuclease activity"/>
    <property type="evidence" value="ECO:0007669"/>
    <property type="project" value="InterPro"/>
</dbReference>
<comment type="similarity">
    <text evidence="1">Belongs to the metallo-dependent hydrolases superfamily. TatD-type hydrolase family.</text>
</comment>
<dbReference type="PANTHER" id="PTHR46124:SF3">
    <property type="entry name" value="HYDROLASE"/>
    <property type="match status" value="1"/>
</dbReference>
<dbReference type="Pfam" id="PF01026">
    <property type="entry name" value="TatD_DNase"/>
    <property type="match status" value="1"/>
</dbReference>
<dbReference type="CDD" id="cd01310">
    <property type="entry name" value="TatD_DNAse"/>
    <property type="match status" value="1"/>
</dbReference>
<dbReference type="GO" id="GO:0005829">
    <property type="term" value="C:cytosol"/>
    <property type="evidence" value="ECO:0007669"/>
    <property type="project" value="TreeGrafter"/>
</dbReference>
<feature type="binding site" evidence="4">
    <location>
        <position position="9"/>
    </location>
    <ligand>
        <name>a divalent metal cation</name>
        <dbReference type="ChEBI" id="CHEBI:60240"/>
        <label>1</label>
    </ligand>
</feature>
<proteinExistence type="inferred from homology"/>
<dbReference type="PROSITE" id="PS01137">
    <property type="entry name" value="TATD_1"/>
    <property type="match status" value="1"/>
</dbReference>
<dbReference type="RefSeq" id="WP_119894943.1">
    <property type="nucleotide sequence ID" value="NZ_CP032419.1"/>
</dbReference>
<dbReference type="FunFam" id="3.20.20.140:FF:000005">
    <property type="entry name" value="TatD family hydrolase"/>
    <property type="match status" value="1"/>
</dbReference>
<dbReference type="PIRSF" id="PIRSF005902">
    <property type="entry name" value="DNase_TatD"/>
    <property type="match status" value="1"/>
</dbReference>
<dbReference type="AlphaFoldDB" id="A0A385Z6Z1"/>
<evidence type="ECO:0000256" key="4">
    <source>
        <dbReference type="PIRSR" id="PIRSR005902-1"/>
    </source>
</evidence>
<gene>
    <name evidence="5" type="ORF">D3880_18800</name>
</gene>
<organism evidence="5 6">
    <name type="scientific">Pseudomonas cavernae</name>
    <dbReference type="NCBI Taxonomy" id="2320867"/>
    <lineage>
        <taxon>Bacteria</taxon>
        <taxon>Pseudomonadati</taxon>
        <taxon>Pseudomonadota</taxon>
        <taxon>Gammaproteobacteria</taxon>
        <taxon>Pseudomonadales</taxon>
        <taxon>Pseudomonadaceae</taxon>
        <taxon>Pseudomonas</taxon>
    </lineage>
</organism>